<evidence type="ECO:0000313" key="1">
    <source>
        <dbReference type="EMBL" id="KKK51167.1"/>
    </source>
</evidence>
<name>A0A0F8W358_9ZZZZ</name>
<reference evidence="1" key="1">
    <citation type="journal article" date="2015" name="Nature">
        <title>Complex archaea that bridge the gap between prokaryotes and eukaryotes.</title>
        <authorList>
            <person name="Spang A."/>
            <person name="Saw J.H."/>
            <person name="Jorgensen S.L."/>
            <person name="Zaremba-Niedzwiedzka K."/>
            <person name="Martijn J."/>
            <person name="Lind A.E."/>
            <person name="van Eijk R."/>
            <person name="Schleper C."/>
            <person name="Guy L."/>
            <person name="Ettema T.J."/>
        </authorList>
    </citation>
    <scope>NUCLEOTIDE SEQUENCE</scope>
</reference>
<proteinExistence type="predicted"/>
<comment type="caution">
    <text evidence="1">The sequence shown here is derived from an EMBL/GenBank/DDBJ whole genome shotgun (WGS) entry which is preliminary data.</text>
</comment>
<organism evidence="1">
    <name type="scientific">marine sediment metagenome</name>
    <dbReference type="NCBI Taxonomy" id="412755"/>
    <lineage>
        <taxon>unclassified sequences</taxon>
        <taxon>metagenomes</taxon>
        <taxon>ecological metagenomes</taxon>
    </lineage>
</organism>
<dbReference type="AlphaFoldDB" id="A0A0F8W358"/>
<dbReference type="EMBL" id="LAZR01067648">
    <property type="protein sequence ID" value="KKK51167.1"/>
    <property type="molecule type" value="Genomic_DNA"/>
</dbReference>
<gene>
    <name evidence="1" type="ORF">LCGC14_3117670</name>
</gene>
<protein>
    <submittedName>
        <fullName evidence="1">Uncharacterized protein</fullName>
    </submittedName>
</protein>
<sequence>QSEEILVLDAVGTAVNHLRITNSITTGGPNISAIGDDTDIDLQLQGKGTGTVRFGSDLQFNAATRNIIDSSGNEMITFIRTIDAVNELTIRNAAAGSEPIISATGGDTDVGITLTPKGSGEVNITANDLNLSGTTPNIQVGGADPDRIISLPAASWSPTTTAPCADITTVEAGTNDIDYKVLDFDTSTDENAFINFQMPTSWDGGVIQFRYVWTNASGTSAQTVTWELSGTSYADNDAIDGAVGTAIELADTFLAQGDVHISAFSGDVTLAGSPAGGQWIHLEIMRDVTSDNLTGDARLIEVQIKYKTGQYSE</sequence>
<feature type="non-terminal residue" evidence="1">
    <location>
        <position position="1"/>
    </location>
</feature>
<accession>A0A0F8W358</accession>